<protein>
    <submittedName>
        <fullName evidence="2">Class I SAM-dependent methyltransferase</fullName>
        <ecNumber evidence="2">2.1.1.-</ecNumber>
    </submittedName>
</protein>
<dbReference type="SUPFAM" id="SSF53335">
    <property type="entry name" value="S-adenosyl-L-methionine-dependent methyltransferases"/>
    <property type="match status" value="1"/>
</dbReference>
<dbReference type="GO" id="GO:0032259">
    <property type="term" value="P:methylation"/>
    <property type="evidence" value="ECO:0007669"/>
    <property type="project" value="UniProtKB-KW"/>
</dbReference>
<dbReference type="EMBL" id="CP146606">
    <property type="protein sequence ID" value="WYK17259.1"/>
    <property type="molecule type" value="Genomic_DNA"/>
</dbReference>
<organism evidence="2 3">
    <name type="scientific">Roseovarius rhodophyticola</name>
    <dbReference type="NCBI Taxonomy" id="3080827"/>
    <lineage>
        <taxon>Bacteria</taxon>
        <taxon>Pseudomonadati</taxon>
        <taxon>Pseudomonadota</taxon>
        <taxon>Alphaproteobacteria</taxon>
        <taxon>Rhodobacterales</taxon>
        <taxon>Roseobacteraceae</taxon>
        <taxon>Roseovarius</taxon>
    </lineage>
</organism>
<name>A0ABZ2TDD6_9RHOB</name>
<sequence>MSKVRDQYEAFPYPERDPRDEKKRLILGSPSLPQEIDHFIFGGQRDWHKPLRILVAGGGTGDGLIQLTTLLTQYKRPFEATYIDLSKASRDVAEARAKIRKLNNITFITGSLLDAPKYGPFDYIDCCGVLHHLPDPDAGFSQLRAALAPGGGMGFMVYAPYGRSGVYPLQDAFGALYADLIPKDRIKAARKLFDRLPEGHPFKSNPNLNDHETGDAGFYDLLLHSQDRTYDVTTLCATLERTGWALSGFVQSVYYDLARFTEPPEGMDAVTQMAVAEKLNGTIRTHTAYAVAADTAPQIAQSTNRKLVPHIKGIQAKALAQAVLQGQSPKLGDATLSETLSLPKETGALLMAIDGRRSLQEIAALTKQDPLAFGALWSQVDRKLTPWGLLVYSSVLR</sequence>
<dbReference type="CDD" id="cd02440">
    <property type="entry name" value="AdoMet_MTases"/>
    <property type="match status" value="1"/>
</dbReference>
<dbReference type="InterPro" id="IPR029063">
    <property type="entry name" value="SAM-dependent_MTases_sf"/>
</dbReference>
<proteinExistence type="predicted"/>
<accession>A0ABZ2TDD6</accession>
<evidence type="ECO:0000259" key="1">
    <source>
        <dbReference type="Pfam" id="PF08242"/>
    </source>
</evidence>
<reference evidence="2 3" key="1">
    <citation type="submission" date="2024-02" db="EMBL/GenBank/DDBJ databases">
        <title>Roseovarius strain W115 nov., isolated from a marine algae.</title>
        <authorList>
            <person name="Lee M.W."/>
            <person name="Lee J.K."/>
            <person name="Kim J.M."/>
            <person name="Choi D.G."/>
            <person name="Baek J.H."/>
            <person name="Bayburt H."/>
            <person name="Jung J.J."/>
            <person name="Han D.M."/>
            <person name="Jeon C.O."/>
        </authorList>
    </citation>
    <scope>NUCLEOTIDE SEQUENCE [LARGE SCALE GENOMIC DNA]</scope>
    <source>
        <strain evidence="2 3">W115</strain>
    </source>
</reference>
<dbReference type="Gene3D" id="3.40.50.150">
    <property type="entry name" value="Vaccinia Virus protein VP39"/>
    <property type="match status" value="1"/>
</dbReference>
<dbReference type="EC" id="2.1.1.-" evidence="2"/>
<dbReference type="InterPro" id="IPR013217">
    <property type="entry name" value="Methyltransf_12"/>
</dbReference>
<dbReference type="Pfam" id="PF08242">
    <property type="entry name" value="Methyltransf_12"/>
    <property type="match status" value="1"/>
</dbReference>
<keyword evidence="3" id="KW-1185">Reference proteome</keyword>
<evidence type="ECO:0000313" key="2">
    <source>
        <dbReference type="EMBL" id="WYK17259.1"/>
    </source>
</evidence>
<gene>
    <name evidence="2" type="ORF">RZS32_012645</name>
</gene>
<evidence type="ECO:0000313" key="3">
    <source>
        <dbReference type="Proteomes" id="UP001281305"/>
    </source>
</evidence>
<dbReference type="GO" id="GO:0008168">
    <property type="term" value="F:methyltransferase activity"/>
    <property type="evidence" value="ECO:0007669"/>
    <property type="project" value="UniProtKB-KW"/>
</dbReference>
<feature type="domain" description="Methyltransferase type 12" evidence="1">
    <location>
        <begin position="56"/>
        <end position="151"/>
    </location>
</feature>
<keyword evidence="2" id="KW-0808">Transferase</keyword>
<dbReference type="RefSeq" id="WP_317057331.1">
    <property type="nucleotide sequence ID" value="NZ_CP146606.1"/>
</dbReference>
<dbReference type="Proteomes" id="UP001281305">
    <property type="component" value="Chromosome"/>
</dbReference>
<keyword evidence="2" id="KW-0489">Methyltransferase</keyword>